<feature type="transmembrane region" description="Helical" evidence="1">
    <location>
        <begin position="31"/>
        <end position="50"/>
    </location>
</feature>
<reference evidence="2 3" key="1">
    <citation type="submission" date="2013-08" db="EMBL/GenBank/DDBJ databases">
        <authorList>
            <person name="Weinstock G."/>
            <person name="Sodergren E."/>
            <person name="Wylie T."/>
            <person name="Fulton L."/>
            <person name="Fulton R."/>
            <person name="Fronick C."/>
            <person name="O'Laughlin M."/>
            <person name="Godfrey J."/>
            <person name="Miner T."/>
            <person name="Herter B."/>
            <person name="Appelbaum E."/>
            <person name="Cordes M."/>
            <person name="Lek S."/>
            <person name="Wollam A."/>
            <person name="Pepin K.H."/>
            <person name="Palsikar V.B."/>
            <person name="Mitreva M."/>
            <person name="Wilson R.K."/>
        </authorList>
    </citation>
    <scope>NUCLEOTIDE SEQUENCE [LARGE SCALE GENOMIC DNA]</scope>
    <source>
        <strain evidence="2 3">ATCC 15930</strain>
    </source>
</reference>
<evidence type="ECO:0000256" key="1">
    <source>
        <dbReference type="SAM" id="Phobius"/>
    </source>
</evidence>
<protein>
    <submittedName>
        <fullName evidence="2">Uncharacterized protein</fullName>
    </submittedName>
</protein>
<gene>
    <name evidence="2" type="ORF">HMPREF1991_03261</name>
</gene>
<organism evidence="2 3">
    <name type="scientific">Hoylesella loescheii DSM 19665 = JCM 12249 = ATCC 15930</name>
    <dbReference type="NCBI Taxonomy" id="1122985"/>
    <lineage>
        <taxon>Bacteria</taxon>
        <taxon>Pseudomonadati</taxon>
        <taxon>Bacteroidota</taxon>
        <taxon>Bacteroidia</taxon>
        <taxon>Bacteroidales</taxon>
        <taxon>Prevotellaceae</taxon>
        <taxon>Hoylesella</taxon>
    </lineage>
</organism>
<evidence type="ECO:0000313" key="3">
    <source>
        <dbReference type="Proteomes" id="UP000027442"/>
    </source>
</evidence>
<comment type="caution">
    <text evidence="2">The sequence shown here is derived from an EMBL/GenBank/DDBJ whole genome shotgun (WGS) entry which is preliminary data.</text>
</comment>
<name>A0A069QD34_HOYLO</name>
<dbReference type="Proteomes" id="UP000027442">
    <property type="component" value="Unassembled WGS sequence"/>
</dbReference>
<sequence>MVTATTTLSNRVAKQYTLYSIMNHFNARAGIFPDIFSIFFIFHYIHWYALRVVFPRVKGWQAEQLH</sequence>
<keyword evidence="1" id="KW-0812">Transmembrane</keyword>
<dbReference type="EMBL" id="JNGW01000146">
    <property type="protein sequence ID" value="KDR50685.1"/>
    <property type="molecule type" value="Genomic_DNA"/>
</dbReference>
<accession>A0A069QD34</accession>
<dbReference type="PATRIC" id="fig|1122985.7.peg.3380"/>
<proteinExistence type="predicted"/>
<keyword evidence="1" id="KW-1133">Transmembrane helix</keyword>
<evidence type="ECO:0000313" key="2">
    <source>
        <dbReference type="EMBL" id="KDR50685.1"/>
    </source>
</evidence>
<dbReference type="HOGENOM" id="CLU_2827586_0_0_10"/>
<dbReference type="AlphaFoldDB" id="A0A069QD34"/>
<keyword evidence="3" id="KW-1185">Reference proteome</keyword>
<keyword evidence="1" id="KW-0472">Membrane</keyword>